<accession>A0A7S4NCY0</accession>
<dbReference type="AlphaFoldDB" id="A0A7S4NCY0"/>
<dbReference type="EMBL" id="HBKN01010980">
    <property type="protein sequence ID" value="CAE2279325.1"/>
    <property type="molecule type" value="Transcribed_RNA"/>
</dbReference>
<organism evidence="1">
    <name type="scientific">Guillardia theta</name>
    <name type="common">Cryptophyte</name>
    <name type="synonym">Cryptomonas phi</name>
    <dbReference type="NCBI Taxonomy" id="55529"/>
    <lineage>
        <taxon>Eukaryota</taxon>
        <taxon>Cryptophyceae</taxon>
        <taxon>Pyrenomonadales</taxon>
        <taxon>Geminigeraceae</taxon>
        <taxon>Guillardia</taxon>
    </lineage>
</organism>
<gene>
    <name evidence="1" type="ORF">GTHE00462_LOCUS8691</name>
</gene>
<proteinExistence type="predicted"/>
<evidence type="ECO:0000313" key="1">
    <source>
        <dbReference type="EMBL" id="CAE2279325.1"/>
    </source>
</evidence>
<reference evidence="1" key="1">
    <citation type="submission" date="2021-01" db="EMBL/GenBank/DDBJ databases">
        <authorList>
            <person name="Corre E."/>
            <person name="Pelletier E."/>
            <person name="Niang G."/>
            <person name="Scheremetjew M."/>
            <person name="Finn R."/>
            <person name="Kale V."/>
            <person name="Holt S."/>
            <person name="Cochrane G."/>
            <person name="Meng A."/>
            <person name="Brown T."/>
            <person name="Cohen L."/>
        </authorList>
    </citation>
    <scope>NUCLEOTIDE SEQUENCE</scope>
    <source>
        <strain evidence="1">CCMP 2712</strain>
    </source>
</reference>
<protein>
    <submittedName>
        <fullName evidence="1">Uncharacterized protein</fullName>
    </submittedName>
</protein>
<sequence length="99" mass="11291">MFEALFNPEKVSMATRARKRELEKKFGSKGYIESLPEADYMDVVLLPLALLPGRMGETARMRVAQGVVNTFQQLLTLWSWAVTRVQSFIQHPQLPGRLV</sequence>
<name>A0A7S4NCY0_GUITH</name>